<dbReference type="GO" id="GO:0005886">
    <property type="term" value="C:plasma membrane"/>
    <property type="evidence" value="ECO:0007669"/>
    <property type="project" value="TreeGrafter"/>
</dbReference>
<comment type="similarity">
    <text evidence="2 6">Belongs to the sodium:solute symporter (SSF) (TC 2.A.21) family.</text>
</comment>
<dbReference type="PANTHER" id="PTHR11819:SF77">
    <property type="entry name" value="SODIUM_GLUCOSE COTRANSPORT PROTEIN"/>
    <property type="match status" value="1"/>
</dbReference>
<dbReference type="PROSITE" id="PS50283">
    <property type="entry name" value="NA_SOLUT_SYMP_3"/>
    <property type="match status" value="1"/>
</dbReference>
<evidence type="ECO:0000256" key="1">
    <source>
        <dbReference type="ARBA" id="ARBA00004141"/>
    </source>
</evidence>
<dbReference type="Pfam" id="PF00474">
    <property type="entry name" value="SSF"/>
    <property type="match status" value="2"/>
</dbReference>
<name>A0A517MY72_9BACT</name>
<feature type="transmembrane region" description="Helical" evidence="7">
    <location>
        <begin position="218"/>
        <end position="237"/>
    </location>
</feature>
<accession>A0A517MY72</accession>
<evidence type="ECO:0000256" key="2">
    <source>
        <dbReference type="ARBA" id="ARBA00006434"/>
    </source>
</evidence>
<organism evidence="8 9">
    <name type="scientific">Adhaeretor mobilis</name>
    <dbReference type="NCBI Taxonomy" id="1930276"/>
    <lineage>
        <taxon>Bacteria</taxon>
        <taxon>Pseudomonadati</taxon>
        <taxon>Planctomycetota</taxon>
        <taxon>Planctomycetia</taxon>
        <taxon>Pirellulales</taxon>
        <taxon>Lacipirellulaceae</taxon>
        <taxon>Adhaeretor</taxon>
    </lineage>
</organism>
<keyword evidence="4 7" id="KW-1133">Transmembrane helix</keyword>
<feature type="transmembrane region" description="Helical" evidence="7">
    <location>
        <begin position="620"/>
        <end position="643"/>
    </location>
</feature>
<feature type="transmembrane region" description="Helical" evidence="7">
    <location>
        <begin position="111"/>
        <end position="130"/>
    </location>
</feature>
<feature type="transmembrane region" description="Helical" evidence="7">
    <location>
        <begin position="327"/>
        <end position="343"/>
    </location>
</feature>
<dbReference type="Proteomes" id="UP000319852">
    <property type="component" value="Chromosome"/>
</dbReference>
<dbReference type="InterPro" id="IPR001734">
    <property type="entry name" value="Na/solute_symporter"/>
</dbReference>
<keyword evidence="9" id="KW-1185">Reference proteome</keyword>
<feature type="transmembrane region" description="Helical" evidence="7">
    <location>
        <begin position="649"/>
        <end position="671"/>
    </location>
</feature>
<dbReference type="AlphaFoldDB" id="A0A517MY72"/>
<feature type="transmembrane region" description="Helical" evidence="7">
    <location>
        <begin position="160"/>
        <end position="180"/>
    </location>
</feature>
<comment type="subcellular location">
    <subcellularLocation>
        <location evidence="1">Membrane</location>
        <topology evidence="1">Multi-pass membrane protein</topology>
    </subcellularLocation>
</comment>
<proteinExistence type="inferred from homology"/>
<evidence type="ECO:0000256" key="3">
    <source>
        <dbReference type="ARBA" id="ARBA00022692"/>
    </source>
</evidence>
<dbReference type="KEGG" id="amob:HG15A2_30970"/>
<sequence>MLAFTAVVPDVPTPAGQEAGFPRRLARQVLANPMTLSTLDWGIVAGFLLLTLAIGVAVSRRAGKNTGEFFLSGRTMPWWLLGMSMVATTFSTDTPNLVTDIVRQNGVAGNWSWWAFLLTGMLTVFVYAKLWRRSGVMTDMEFYELRYSGKSAAFLRGFRALYLGVVFNVMAMSGVCLAAMKVGEVMFGLEPLQTILIASIITVIFSSLGGFRGVVLTDCVLFVTALIGAGAAAYYALGHESVGGLASLVSNDSLQQSLKILPDSSNKALFVEALIIPLSVQWWASWYPGSEPGGGGYIAQRMLAAKSAKHAVAATLFFNIAHYALRPWPWIIVALCSLVVYPLDNQSEREAANSALHSEAMQEQVAVWADDPESVSPGLRQKIEDLQIKERGLTALRAAYKDVEFDKFGHDLAYPAMLTNVPSGWLGIVVASLVAAYMSTISTHLNWGASYAVHDFYKRFARPEASEQEQVWAGRAFTVLLMVLSGAMALALTNAKQLFDIIIMFGAGTGLIFLLRWFWWRINAWTEIAGMVVSGLASLWVSFGTYNSQPLGDTLGVWKFPFVVGATTVAWLLVTWLTPKTDMTVLKQFYAKTRPGGPGWQPVVAAFAERDGAQPVENSGLVAGISCMLLGCAMVYCALFAAGYWLYGLYAWAIALTVVVALSAGAIAALWKNMNIEDDEFS</sequence>
<evidence type="ECO:0000256" key="5">
    <source>
        <dbReference type="ARBA" id="ARBA00023136"/>
    </source>
</evidence>
<protein>
    <submittedName>
        <fullName evidence="8">Sodium/glucose cotransporter</fullName>
    </submittedName>
</protein>
<dbReference type="EMBL" id="CP036263">
    <property type="protein sequence ID" value="QDS99767.1"/>
    <property type="molecule type" value="Genomic_DNA"/>
</dbReference>
<evidence type="ECO:0000313" key="9">
    <source>
        <dbReference type="Proteomes" id="UP000319852"/>
    </source>
</evidence>
<dbReference type="GO" id="GO:0005412">
    <property type="term" value="F:D-glucose:sodium symporter activity"/>
    <property type="evidence" value="ECO:0007669"/>
    <property type="project" value="TreeGrafter"/>
</dbReference>
<evidence type="ECO:0000256" key="4">
    <source>
        <dbReference type="ARBA" id="ARBA00022989"/>
    </source>
</evidence>
<reference evidence="8 9" key="1">
    <citation type="submission" date="2019-02" db="EMBL/GenBank/DDBJ databases">
        <title>Deep-cultivation of Planctomycetes and their phenomic and genomic characterization uncovers novel biology.</title>
        <authorList>
            <person name="Wiegand S."/>
            <person name="Jogler M."/>
            <person name="Boedeker C."/>
            <person name="Pinto D."/>
            <person name="Vollmers J."/>
            <person name="Rivas-Marin E."/>
            <person name="Kohn T."/>
            <person name="Peeters S.H."/>
            <person name="Heuer A."/>
            <person name="Rast P."/>
            <person name="Oberbeckmann S."/>
            <person name="Bunk B."/>
            <person name="Jeske O."/>
            <person name="Meyerdierks A."/>
            <person name="Storesund J.E."/>
            <person name="Kallscheuer N."/>
            <person name="Luecker S."/>
            <person name="Lage O.M."/>
            <person name="Pohl T."/>
            <person name="Merkel B.J."/>
            <person name="Hornburger P."/>
            <person name="Mueller R.-W."/>
            <person name="Bruemmer F."/>
            <person name="Labrenz M."/>
            <person name="Spormann A.M."/>
            <person name="Op den Camp H."/>
            <person name="Overmann J."/>
            <person name="Amann R."/>
            <person name="Jetten M.S.M."/>
            <person name="Mascher T."/>
            <person name="Medema M.H."/>
            <person name="Devos D.P."/>
            <person name="Kaster A.-K."/>
            <person name="Ovreas L."/>
            <person name="Rohde M."/>
            <person name="Galperin M.Y."/>
            <person name="Jogler C."/>
        </authorList>
    </citation>
    <scope>NUCLEOTIDE SEQUENCE [LARGE SCALE GENOMIC DNA]</scope>
    <source>
        <strain evidence="8 9">HG15A2</strain>
    </source>
</reference>
<feature type="transmembrane region" description="Helical" evidence="7">
    <location>
        <begin position="528"/>
        <end position="546"/>
    </location>
</feature>
<evidence type="ECO:0000256" key="7">
    <source>
        <dbReference type="SAM" id="Phobius"/>
    </source>
</evidence>
<keyword evidence="5 7" id="KW-0472">Membrane</keyword>
<dbReference type="InterPro" id="IPR038377">
    <property type="entry name" value="Na/Glc_symporter_sf"/>
</dbReference>
<dbReference type="PANTHER" id="PTHR11819">
    <property type="entry name" value="SOLUTE CARRIER FAMILY 5"/>
    <property type="match status" value="1"/>
</dbReference>
<feature type="transmembrane region" description="Helical" evidence="7">
    <location>
        <begin position="41"/>
        <end position="59"/>
    </location>
</feature>
<feature type="transmembrane region" description="Helical" evidence="7">
    <location>
        <begin position="472"/>
        <end position="492"/>
    </location>
</feature>
<feature type="transmembrane region" description="Helical" evidence="7">
    <location>
        <begin position="498"/>
        <end position="519"/>
    </location>
</feature>
<feature type="transmembrane region" description="Helical" evidence="7">
    <location>
        <begin position="192"/>
        <end position="211"/>
    </location>
</feature>
<evidence type="ECO:0000313" key="8">
    <source>
        <dbReference type="EMBL" id="QDS99767.1"/>
    </source>
</evidence>
<keyword evidence="3 7" id="KW-0812">Transmembrane</keyword>
<dbReference type="CDD" id="cd11477">
    <property type="entry name" value="SLC5sbd_u1"/>
    <property type="match status" value="1"/>
</dbReference>
<feature type="transmembrane region" description="Helical" evidence="7">
    <location>
        <begin position="71"/>
        <end position="91"/>
    </location>
</feature>
<gene>
    <name evidence="8" type="primary">sglT_11</name>
    <name evidence="8" type="ORF">HG15A2_30970</name>
</gene>
<feature type="transmembrane region" description="Helical" evidence="7">
    <location>
        <begin position="558"/>
        <end position="578"/>
    </location>
</feature>
<evidence type="ECO:0000256" key="6">
    <source>
        <dbReference type="RuleBase" id="RU362091"/>
    </source>
</evidence>
<dbReference type="Gene3D" id="1.20.1730.10">
    <property type="entry name" value="Sodium/glucose cotransporter"/>
    <property type="match status" value="1"/>
</dbReference>